<sequence length="257" mass="27912">MRLRRVTAALAAGVGCVVALAVPASAESPAAVRVCTTGDYPPYSVTDAGGYRGIDIDLTRGLAGLLHRPIEFVPVTWASMKSDFGALHCDIAAGGISDSAARLEYSDFSLRYATDGKTPIVRAGDEDRYATIDRINRPGVRVIVNRGGTNEAFARTNFPQAQIIPWPDNLTIFGEIEQGRADVFVTDSVEGRYRIRQHPTLRVLHPDRPFDSFGKVFLLRKNDPLLAAEVNGWLATELATGQVDRLFADWIGPNATA</sequence>
<dbReference type="InterPro" id="IPR001638">
    <property type="entry name" value="Solute-binding_3/MltF_N"/>
</dbReference>
<evidence type="ECO:0000313" key="5">
    <source>
        <dbReference type="Proteomes" id="UP000221961"/>
    </source>
</evidence>
<feature type="signal peptide" evidence="2">
    <location>
        <begin position="1"/>
        <end position="26"/>
    </location>
</feature>
<protein>
    <recommendedName>
        <fullName evidence="3">Solute-binding protein family 3/N-terminal domain-containing protein</fullName>
    </recommendedName>
</protein>
<dbReference type="Pfam" id="PF00497">
    <property type="entry name" value="SBP_bac_3"/>
    <property type="match status" value="1"/>
</dbReference>
<dbReference type="GeneID" id="88360045"/>
<accession>A0A291RLK9</accession>
<dbReference type="RefSeq" id="WP_098695560.1">
    <property type="nucleotide sequence ID" value="NZ_CP023778.1"/>
</dbReference>
<dbReference type="PANTHER" id="PTHR35936">
    <property type="entry name" value="MEMBRANE-BOUND LYTIC MUREIN TRANSGLYCOSYLASE F"/>
    <property type="match status" value="1"/>
</dbReference>
<organism evidence="4 5">
    <name type="scientific">Nocardia terpenica</name>
    <dbReference type="NCBI Taxonomy" id="455432"/>
    <lineage>
        <taxon>Bacteria</taxon>
        <taxon>Bacillati</taxon>
        <taxon>Actinomycetota</taxon>
        <taxon>Actinomycetes</taxon>
        <taxon>Mycobacteriales</taxon>
        <taxon>Nocardiaceae</taxon>
        <taxon>Nocardia</taxon>
    </lineage>
</organism>
<dbReference type="EMBL" id="CP023778">
    <property type="protein sequence ID" value="ATL68476.1"/>
    <property type="molecule type" value="Genomic_DNA"/>
</dbReference>
<dbReference type="PROSITE" id="PS51257">
    <property type="entry name" value="PROKAR_LIPOPROTEIN"/>
    <property type="match status" value="1"/>
</dbReference>
<dbReference type="SMART" id="SM00062">
    <property type="entry name" value="PBPb"/>
    <property type="match status" value="1"/>
</dbReference>
<dbReference type="KEGG" id="ntp:CRH09_22090"/>
<evidence type="ECO:0000313" key="4">
    <source>
        <dbReference type="EMBL" id="ATL68476.1"/>
    </source>
</evidence>
<reference evidence="4 5" key="1">
    <citation type="submission" date="2017-10" db="EMBL/GenBank/DDBJ databases">
        <title>Comparative genomics between pathogenic Norcardia.</title>
        <authorList>
            <person name="Zeng L."/>
        </authorList>
    </citation>
    <scope>NUCLEOTIDE SEQUENCE [LARGE SCALE GENOMIC DNA]</scope>
    <source>
        <strain evidence="4 5">NC_YFY_NT001</strain>
    </source>
</reference>
<evidence type="ECO:0000256" key="2">
    <source>
        <dbReference type="SAM" id="SignalP"/>
    </source>
</evidence>
<name>A0A291RLK9_9NOCA</name>
<keyword evidence="1 2" id="KW-0732">Signal</keyword>
<evidence type="ECO:0000259" key="3">
    <source>
        <dbReference type="SMART" id="SM00062"/>
    </source>
</evidence>
<dbReference type="PANTHER" id="PTHR35936:SF19">
    <property type="entry name" value="AMINO-ACID-BINDING PROTEIN YXEM-RELATED"/>
    <property type="match status" value="1"/>
</dbReference>
<evidence type="ECO:0000256" key="1">
    <source>
        <dbReference type="ARBA" id="ARBA00022729"/>
    </source>
</evidence>
<feature type="chain" id="PRO_5012651809" description="Solute-binding protein family 3/N-terminal domain-containing protein" evidence="2">
    <location>
        <begin position="27"/>
        <end position="257"/>
    </location>
</feature>
<feature type="domain" description="Solute-binding protein family 3/N-terminal" evidence="3">
    <location>
        <begin position="31"/>
        <end position="254"/>
    </location>
</feature>
<dbReference type="Proteomes" id="UP000221961">
    <property type="component" value="Chromosome"/>
</dbReference>
<dbReference type="Gene3D" id="3.40.190.10">
    <property type="entry name" value="Periplasmic binding protein-like II"/>
    <property type="match status" value="2"/>
</dbReference>
<gene>
    <name evidence="4" type="ORF">CRH09_22090</name>
</gene>
<dbReference type="SUPFAM" id="SSF53850">
    <property type="entry name" value="Periplasmic binding protein-like II"/>
    <property type="match status" value="1"/>
</dbReference>
<dbReference type="AlphaFoldDB" id="A0A291RLK9"/>
<proteinExistence type="predicted"/>